<dbReference type="InterPro" id="IPR008278">
    <property type="entry name" value="4-PPantetheinyl_Trfase_dom"/>
</dbReference>
<dbReference type="EMBL" id="CACVAQ010000055">
    <property type="protein sequence ID" value="CAA6800633.1"/>
    <property type="molecule type" value="Genomic_DNA"/>
</dbReference>
<sequence>MPVLQTYQSPVFEVLIWNATEPLHFFIDALELTDNELVVLQQKYRNPIAFRQWLASRCGLQQLFNTSHRAFQKNKTGKLELEDKQSQVSVSHSASYIALAKAQQAIGLDLQVPSPKLERIASKYLAPALLVELKKSPYYIDYLHIYWGIKEALFKAYGLGKVDFIQHLHIAPFDNISKGNTSATILKPNFKATYQVFYEKTENYYLCVVTKV</sequence>
<evidence type="ECO:0000256" key="1">
    <source>
        <dbReference type="ARBA" id="ARBA00022679"/>
    </source>
</evidence>
<dbReference type="Gene3D" id="3.90.470.20">
    <property type="entry name" value="4'-phosphopantetheinyl transferase domain"/>
    <property type="match status" value="2"/>
</dbReference>
<feature type="domain" description="4'-phosphopantetheinyl transferase" evidence="2">
    <location>
        <begin position="106"/>
        <end position="208"/>
    </location>
</feature>
<keyword evidence="1" id="KW-0808">Transferase</keyword>
<evidence type="ECO:0000259" key="2">
    <source>
        <dbReference type="Pfam" id="PF01648"/>
    </source>
</evidence>
<reference evidence="3" key="1">
    <citation type="submission" date="2020-01" db="EMBL/GenBank/DDBJ databases">
        <authorList>
            <person name="Meier V. D."/>
            <person name="Meier V D."/>
        </authorList>
    </citation>
    <scope>NUCLEOTIDE SEQUENCE</scope>
    <source>
        <strain evidence="3">HLG_WM_MAG_10</strain>
    </source>
</reference>
<proteinExistence type="predicted"/>
<dbReference type="InterPro" id="IPR037143">
    <property type="entry name" value="4-PPantetheinyl_Trfase_dom_sf"/>
</dbReference>
<dbReference type="Pfam" id="PF01648">
    <property type="entry name" value="ACPS"/>
    <property type="match status" value="1"/>
</dbReference>
<name>A0A6S6SBK5_9BACT</name>
<evidence type="ECO:0000313" key="3">
    <source>
        <dbReference type="EMBL" id="CAA6800633.1"/>
    </source>
</evidence>
<accession>A0A6S6SBK5</accession>
<gene>
    <name evidence="3" type="ORF">HELGO_WM30339</name>
</gene>
<dbReference type="SUPFAM" id="SSF56214">
    <property type="entry name" value="4'-phosphopantetheinyl transferase"/>
    <property type="match status" value="1"/>
</dbReference>
<dbReference type="AlphaFoldDB" id="A0A6S6SBK5"/>
<organism evidence="3">
    <name type="scientific">uncultured Aureispira sp</name>
    <dbReference type="NCBI Taxonomy" id="1331704"/>
    <lineage>
        <taxon>Bacteria</taxon>
        <taxon>Pseudomonadati</taxon>
        <taxon>Bacteroidota</taxon>
        <taxon>Saprospiria</taxon>
        <taxon>Saprospirales</taxon>
        <taxon>Saprospiraceae</taxon>
        <taxon>Aureispira</taxon>
        <taxon>environmental samples</taxon>
    </lineage>
</organism>
<protein>
    <recommendedName>
        <fullName evidence="2">4'-phosphopantetheinyl transferase domain-containing protein</fullName>
    </recommendedName>
</protein>
<dbReference type="GO" id="GO:0000287">
    <property type="term" value="F:magnesium ion binding"/>
    <property type="evidence" value="ECO:0007669"/>
    <property type="project" value="InterPro"/>
</dbReference>
<dbReference type="GO" id="GO:0008897">
    <property type="term" value="F:holo-[acyl-carrier-protein] synthase activity"/>
    <property type="evidence" value="ECO:0007669"/>
    <property type="project" value="InterPro"/>
</dbReference>